<organism evidence="2 3">
    <name type="scientific">Tepidiphilus baoligensis</name>
    <dbReference type="NCBI Taxonomy" id="2698687"/>
    <lineage>
        <taxon>Bacteria</taxon>
        <taxon>Pseudomonadati</taxon>
        <taxon>Pseudomonadota</taxon>
        <taxon>Hydrogenophilia</taxon>
        <taxon>Hydrogenophilales</taxon>
        <taxon>Hydrogenophilaceae</taxon>
        <taxon>Tepidiphilus</taxon>
    </lineage>
</organism>
<evidence type="ECO:0000313" key="2">
    <source>
        <dbReference type="EMBL" id="NMH16648.1"/>
    </source>
</evidence>
<evidence type="ECO:0000259" key="1">
    <source>
        <dbReference type="Pfam" id="PF13439"/>
    </source>
</evidence>
<proteinExistence type="predicted"/>
<protein>
    <submittedName>
        <fullName evidence="2">Glycosyltransferase</fullName>
    </submittedName>
</protein>
<dbReference type="SUPFAM" id="SSF53756">
    <property type="entry name" value="UDP-Glycosyltransferase/glycogen phosphorylase"/>
    <property type="match status" value="1"/>
</dbReference>
<name>A0ABX1QNB0_9PROT</name>
<gene>
    <name evidence="2" type="ORF">GV368_05950</name>
</gene>
<dbReference type="Pfam" id="PF13439">
    <property type="entry name" value="Glyco_transf_4"/>
    <property type="match status" value="1"/>
</dbReference>
<reference evidence="2 3" key="1">
    <citation type="journal article" date="2020" name="Curr. Microbiol.">
        <title>Tepidiphilus baoligensis sp. nov., a Novel Bacterium of the Family Hydrogenophilaceae Isolated from an Oil Reservoir.</title>
        <authorList>
            <person name="Zhang X."/>
            <person name="Wang G."/>
            <person name="Ma X."/>
            <person name="Yu J."/>
            <person name="You J."/>
            <person name="Xue Y."/>
            <person name="Ma Y."/>
        </authorList>
    </citation>
    <scope>NUCLEOTIDE SEQUENCE [LARGE SCALE GENOMIC DNA]</scope>
    <source>
        <strain evidence="2 3">B18-69</strain>
    </source>
</reference>
<evidence type="ECO:0000313" key="3">
    <source>
        <dbReference type="Proteomes" id="UP000669605"/>
    </source>
</evidence>
<sequence>MRIVIDMQGAQTESRFRGIGRYTMAFAQAVVRNRGQHEVLLALNGMFPETIEPIRAAFADLLPQKNIRVWNAPGPVKEVESGNETRREIAELLREAFIASLNPDVIHITSLFEGYVDDAVTSIGRFDKTTPVSVTLYDLIPLLNPEQYLQPNPRYQAYYQRKIGSLKKASLMLAISDYAKKEALAPLAVDEDKVVSVSTAICQVPDDCIDPRRR</sequence>
<feature type="domain" description="Glycosyltransferase subfamily 4-like N-terminal" evidence="1">
    <location>
        <begin position="17"/>
        <end position="200"/>
    </location>
</feature>
<dbReference type="InterPro" id="IPR028098">
    <property type="entry name" value="Glyco_trans_4-like_N"/>
</dbReference>
<accession>A0ABX1QNB0</accession>
<dbReference type="Gene3D" id="3.40.50.2000">
    <property type="entry name" value="Glycogen Phosphorylase B"/>
    <property type="match status" value="1"/>
</dbReference>
<dbReference type="RefSeq" id="WP_169115864.1">
    <property type="nucleotide sequence ID" value="NZ_JAAAUB010000006.1"/>
</dbReference>
<dbReference type="Proteomes" id="UP000669605">
    <property type="component" value="Unassembled WGS sequence"/>
</dbReference>
<dbReference type="EMBL" id="JAAAUB010000006">
    <property type="protein sequence ID" value="NMH16648.1"/>
    <property type="molecule type" value="Genomic_DNA"/>
</dbReference>
<keyword evidence="3" id="KW-1185">Reference proteome</keyword>
<feature type="non-terminal residue" evidence="2">
    <location>
        <position position="214"/>
    </location>
</feature>
<comment type="caution">
    <text evidence="2">The sequence shown here is derived from an EMBL/GenBank/DDBJ whole genome shotgun (WGS) entry which is preliminary data.</text>
</comment>